<organism evidence="2 3">
    <name type="scientific">Desulfofundulus thermosubterraneus DSM 16057</name>
    <dbReference type="NCBI Taxonomy" id="1121432"/>
    <lineage>
        <taxon>Bacteria</taxon>
        <taxon>Bacillati</taxon>
        <taxon>Bacillota</taxon>
        <taxon>Clostridia</taxon>
        <taxon>Eubacteriales</taxon>
        <taxon>Peptococcaceae</taxon>
        <taxon>Desulfofundulus</taxon>
    </lineage>
</organism>
<keyword evidence="3" id="KW-1185">Reference proteome</keyword>
<feature type="compositionally biased region" description="Basic and acidic residues" evidence="1">
    <location>
        <begin position="25"/>
        <end position="35"/>
    </location>
</feature>
<evidence type="ECO:0000313" key="2">
    <source>
        <dbReference type="EMBL" id="SHI78178.1"/>
    </source>
</evidence>
<name>A0A1M6DYT2_9FIRM</name>
<protein>
    <submittedName>
        <fullName evidence="2">Uncharacterized protein</fullName>
    </submittedName>
</protein>
<dbReference type="AlphaFoldDB" id="A0A1M6DYT2"/>
<proteinExistence type="predicted"/>
<gene>
    <name evidence="2" type="ORF">SAMN02745219_01052</name>
</gene>
<feature type="region of interest" description="Disordered" evidence="1">
    <location>
        <begin position="1"/>
        <end position="42"/>
    </location>
</feature>
<feature type="compositionally biased region" description="Polar residues" evidence="1">
    <location>
        <begin position="1"/>
        <end position="14"/>
    </location>
</feature>
<dbReference type="EMBL" id="FQZM01000011">
    <property type="protein sequence ID" value="SHI78178.1"/>
    <property type="molecule type" value="Genomic_DNA"/>
</dbReference>
<dbReference type="Proteomes" id="UP000184529">
    <property type="component" value="Unassembled WGS sequence"/>
</dbReference>
<evidence type="ECO:0000256" key="1">
    <source>
        <dbReference type="SAM" id="MobiDB-lite"/>
    </source>
</evidence>
<evidence type="ECO:0000313" key="3">
    <source>
        <dbReference type="Proteomes" id="UP000184529"/>
    </source>
</evidence>
<sequence length="42" mass="4600">MISGGQSAESQSRPEASRGAVGAEHWSERGQRRIQPDSLNIY</sequence>
<reference evidence="3" key="1">
    <citation type="submission" date="2016-11" db="EMBL/GenBank/DDBJ databases">
        <authorList>
            <person name="Varghese N."/>
            <person name="Submissions S."/>
        </authorList>
    </citation>
    <scope>NUCLEOTIDE SEQUENCE [LARGE SCALE GENOMIC DNA]</scope>
    <source>
        <strain evidence="3">DSM 16057</strain>
    </source>
</reference>
<accession>A0A1M6DYT2</accession>